<dbReference type="RefSeq" id="XP_002675928.1">
    <property type="nucleotide sequence ID" value="XM_002675882.1"/>
</dbReference>
<organism evidence="5">
    <name type="scientific">Naegleria gruberi</name>
    <name type="common">Amoeba</name>
    <dbReference type="NCBI Taxonomy" id="5762"/>
    <lineage>
        <taxon>Eukaryota</taxon>
        <taxon>Discoba</taxon>
        <taxon>Heterolobosea</taxon>
        <taxon>Tetramitia</taxon>
        <taxon>Eutetramitia</taxon>
        <taxon>Vahlkampfiidae</taxon>
        <taxon>Naegleria</taxon>
    </lineage>
</organism>
<dbReference type="PANTHER" id="PTHR15010">
    <property type="entry name" value="ACYLOXYACYL HYDROLASE"/>
    <property type="match status" value="1"/>
</dbReference>
<dbReference type="InterPro" id="IPR039676">
    <property type="entry name" value="AOAH"/>
</dbReference>
<name>D2VIY6_NAEGR</name>
<evidence type="ECO:0000259" key="3">
    <source>
        <dbReference type="PROSITE" id="PS50015"/>
    </source>
</evidence>
<dbReference type="InterPro" id="IPR011001">
    <property type="entry name" value="Saposin-like"/>
</dbReference>
<keyword evidence="5" id="KW-1185">Reference proteome</keyword>
<dbReference type="Gene3D" id="1.10.225.10">
    <property type="entry name" value="Saposin-like"/>
    <property type="match status" value="1"/>
</dbReference>
<reference evidence="4 5" key="1">
    <citation type="journal article" date="2010" name="Cell">
        <title>The genome of Naegleria gruberi illuminates early eukaryotic versatility.</title>
        <authorList>
            <person name="Fritz-Laylin L.K."/>
            <person name="Prochnik S.E."/>
            <person name="Ginger M.L."/>
            <person name="Dacks J.B."/>
            <person name="Carpenter M.L."/>
            <person name="Field M.C."/>
            <person name="Kuo A."/>
            <person name="Paredez A."/>
            <person name="Chapman J."/>
            <person name="Pham J."/>
            <person name="Shu S."/>
            <person name="Neupane R."/>
            <person name="Cipriano M."/>
            <person name="Mancuso J."/>
            <person name="Tu H."/>
            <person name="Salamov A."/>
            <person name="Lindquist E."/>
            <person name="Shapiro H."/>
            <person name="Lucas S."/>
            <person name="Grigoriev I.V."/>
            <person name="Cande W.Z."/>
            <person name="Fulton C."/>
            <person name="Rokhsar D.S."/>
            <person name="Dawson S.C."/>
        </authorList>
    </citation>
    <scope>NUCLEOTIDE SEQUENCE [LARGE SCALE GENOMIC DNA]</scope>
    <source>
        <strain evidence="4 5">NEG-M</strain>
    </source>
</reference>
<dbReference type="SUPFAM" id="SSF52266">
    <property type="entry name" value="SGNH hydrolase"/>
    <property type="match status" value="1"/>
</dbReference>
<dbReference type="InterPro" id="IPR008139">
    <property type="entry name" value="SaposinB_dom"/>
</dbReference>
<feature type="signal peptide" evidence="2">
    <location>
        <begin position="1"/>
        <end position="18"/>
    </location>
</feature>
<accession>D2VIY6</accession>
<dbReference type="SMART" id="SM00741">
    <property type="entry name" value="SapB"/>
    <property type="match status" value="1"/>
</dbReference>
<dbReference type="GO" id="GO:0009104">
    <property type="term" value="P:lipopolysaccharide catabolic process"/>
    <property type="evidence" value="ECO:0007669"/>
    <property type="project" value="TreeGrafter"/>
</dbReference>
<keyword evidence="1" id="KW-1015">Disulfide bond</keyword>
<dbReference type="PROSITE" id="PS50015">
    <property type="entry name" value="SAP_B"/>
    <property type="match status" value="1"/>
</dbReference>
<gene>
    <name evidence="4" type="ORF">NAEGRDRAFT_82645</name>
</gene>
<feature type="chain" id="PRO_5003038666" evidence="2">
    <location>
        <begin position="19"/>
        <end position="537"/>
    </location>
</feature>
<evidence type="ECO:0000256" key="2">
    <source>
        <dbReference type="SAM" id="SignalP"/>
    </source>
</evidence>
<dbReference type="EMBL" id="GG738875">
    <property type="protein sequence ID" value="EFC43184.1"/>
    <property type="molecule type" value="Genomic_DNA"/>
</dbReference>
<protein>
    <submittedName>
        <fullName evidence="4">Predicted protein</fullName>
    </submittedName>
</protein>
<dbReference type="VEuPathDB" id="AmoebaDB:NAEGRDRAFT_82645"/>
<dbReference type="PANTHER" id="PTHR15010:SF0">
    <property type="entry name" value="ACYLOXYACYL HYDROLASE"/>
    <property type="match status" value="1"/>
</dbReference>
<proteinExistence type="predicted"/>
<dbReference type="Proteomes" id="UP000006671">
    <property type="component" value="Unassembled WGS sequence"/>
</dbReference>
<dbReference type="AlphaFoldDB" id="D2VIY6"/>
<dbReference type="SUPFAM" id="SSF47862">
    <property type="entry name" value="Saposin"/>
    <property type="match status" value="1"/>
</dbReference>
<dbReference type="Gene3D" id="3.40.50.1110">
    <property type="entry name" value="SGNH hydrolase"/>
    <property type="match status" value="1"/>
</dbReference>
<feature type="domain" description="Saposin B-type" evidence="3">
    <location>
        <begin position="20"/>
        <end position="99"/>
    </location>
</feature>
<dbReference type="GO" id="GO:0050528">
    <property type="term" value="F:acyloxyacyl hydrolase activity"/>
    <property type="evidence" value="ECO:0007669"/>
    <property type="project" value="InterPro"/>
</dbReference>
<dbReference type="InParanoid" id="D2VIY6"/>
<dbReference type="GeneID" id="8853244"/>
<dbReference type="OrthoDB" id="14839at2759"/>
<dbReference type="KEGG" id="ngr:NAEGRDRAFT_82645"/>
<dbReference type="Pfam" id="PF00657">
    <property type="entry name" value="Lipase_GDSL"/>
    <property type="match status" value="1"/>
</dbReference>
<dbReference type="Pfam" id="PF20825">
    <property type="entry name" value="Saposin"/>
    <property type="match status" value="1"/>
</dbReference>
<keyword evidence="2" id="KW-0732">Signal</keyword>
<sequence length="537" mass="60711">MMASLVVVLLYLSHQTRASEGAKCVGCTIVFRSIESYVNYKEQPIEKSLSEWCSILPDKLSSFCKVFVAVEAQTLIKMFEEKQTPDIICRELGPCKEYPQCTLFKPGQTKYSSKRTTTRFSGKIDWIKEFFDIIAGPIVKSLSDHTPLVDIDGDTYSTEFAFRGSAWRGKDCNDNNAAIYPGRKTSSLSPLYDHNCNGVFGYDKSGKSYEDMFCNSTQTKGVVVFGDSLSAHFRIPPQLFEPKYMTADTYKQLWEIITNEADWPMLSWGTGFLNDTFSDLTPGLSSSIYKHMRNHNRCMHRDYATIAVNGARTGAMKDISLTYKRDQKNDQPVLAFYALVGNDVCAPSHSLDFTTPEEFEANVLVTLNYLEQTLPAGSSVVFVGMAQGGFLFEFLKDQMHPLGVSYPQMYDYLNCLESNPCYGWMNTNGTIRNITSAQAALLSTVYDKIIQKYSFKNFKMYYHEFPLKEVVQMWVKQGGQPKDLIEPFDGFHLSQPGQSLMADYLWGWIKSEHSEIIGTPNPNNAQIINIFGEQGGY</sequence>
<dbReference type="eggNOG" id="ENOG502QVQW">
    <property type="taxonomic scope" value="Eukaryota"/>
</dbReference>
<evidence type="ECO:0000256" key="1">
    <source>
        <dbReference type="ARBA" id="ARBA00023157"/>
    </source>
</evidence>
<dbReference type="InterPro" id="IPR036514">
    <property type="entry name" value="SGNH_hydro_sf"/>
</dbReference>
<evidence type="ECO:0000313" key="5">
    <source>
        <dbReference type="Proteomes" id="UP000006671"/>
    </source>
</evidence>
<dbReference type="InterPro" id="IPR048593">
    <property type="entry name" value="AOAH_Saposin_N"/>
</dbReference>
<dbReference type="OMA" id="MTTPEDY"/>
<dbReference type="InterPro" id="IPR001087">
    <property type="entry name" value="GDSL"/>
</dbReference>
<evidence type="ECO:0000313" key="4">
    <source>
        <dbReference type="EMBL" id="EFC43184.1"/>
    </source>
</evidence>
<dbReference type="GO" id="GO:0005509">
    <property type="term" value="F:calcium ion binding"/>
    <property type="evidence" value="ECO:0007669"/>
    <property type="project" value="TreeGrafter"/>
</dbReference>